<reference evidence="3 4" key="1">
    <citation type="journal article" date="2018" name="Nat. Ecol. Evol.">
        <title>Shark genomes provide insights into elasmobranch evolution and the origin of vertebrates.</title>
        <authorList>
            <person name="Hara Y"/>
            <person name="Yamaguchi K"/>
            <person name="Onimaru K"/>
            <person name="Kadota M"/>
            <person name="Koyanagi M"/>
            <person name="Keeley SD"/>
            <person name="Tatsumi K"/>
            <person name="Tanaka K"/>
            <person name="Motone F"/>
            <person name="Kageyama Y"/>
            <person name="Nozu R"/>
            <person name="Adachi N"/>
            <person name="Nishimura O"/>
            <person name="Nakagawa R"/>
            <person name="Tanegashima C"/>
            <person name="Kiyatake I"/>
            <person name="Matsumoto R"/>
            <person name="Murakumo K"/>
            <person name="Nishida K"/>
            <person name="Terakita A"/>
            <person name="Kuratani S"/>
            <person name="Sato K"/>
            <person name="Hyodo S Kuraku.S."/>
        </authorList>
    </citation>
    <scope>NUCLEOTIDE SEQUENCE [LARGE SCALE GENOMIC DNA]</scope>
</reference>
<dbReference type="OMA" id="ADSFIWQ"/>
<dbReference type="InterPro" id="IPR050730">
    <property type="entry name" value="UBX_domain-protein"/>
</dbReference>
<dbReference type="Pfam" id="PF00789">
    <property type="entry name" value="UBX"/>
    <property type="match status" value="1"/>
</dbReference>
<accession>A0A401RQE4</accession>
<evidence type="ECO:0000313" key="3">
    <source>
        <dbReference type="EMBL" id="GCC20439.1"/>
    </source>
</evidence>
<dbReference type="GO" id="GO:0036503">
    <property type="term" value="P:ERAD pathway"/>
    <property type="evidence" value="ECO:0007669"/>
    <property type="project" value="TreeGrafter"/>
</dbReference>
<dbReference type="InterPro" id="IPR001012">
    <property type="entry name" value="UBX_dom"/>
</dbReference>
<dbReference type="CDD" id="cd17076">
    <property type="entry name" value="UBX_UBXN10"/>
    <property type="match status" value="1"/>
</dbReference>
<dbReference type="SUPFAM" id="SSF54236">
    <property type="entry name" value="Ubiquitin-like"/>
    <property type="match status" value="1"/>
</dbReference>
<dbReference type="SMART" id="SM00166">
    <property type="entry name" value="UBX"/>
    <property type="match status" value="1"/>
</dbReference>
<dbReference type="GO" id="GO:0005783">
    <property type="term" value="C:endoplasmic reticulum"/>
    <property type="evidence" value="ECO:0007669"/>
    <property type="project" value="TreeGrafter"/>
</dbReference>
<dbReference type="OrthoDB" id="436606at2759"/>
<evidence type="ECO:0000259" key="2">
    <source>
        <dbReference type="PROSITE" id="PS50033"/>
    </source>
</evidence>
<comment type="caution">
    <text evidence="3">The sequence shown here is derived from an EMBL/GenBank/DDBJ whole genome shotgun (WGS) entry which is preliminary data.</text>
</comment>
<dbReference type="Proteomes" id="UP000287033">
    <property type="component" value="Unassembled WGS sequence"/>
</dbReference>
<organism evidence="3 4">
    <name type="scientific">Chiloscyllium punctatum</name>
    <name type="common">Brownbanded bambooshark</name>
    <name type="synonym">Hemiscyllium punctatum</name>
    <dbReference type="NCBI Taxonomy" id="137246"/>
    <lineage>
        <taxon>Eukaryota</taxon>
        <taxon>Metazoa</taxon>
        <taxon>Chordata</taxon>
        <taxon>Craniata</taxon>
        <taxon>Vertebrata</taxon>
        <taxon>Chondrichthyes</taxon>
        <taxon>Elasmobranchii</taxon>
        <taxon>Galeomorphii</taxon>
        <taxon>Galeoidea</taxon>
        <taxon>Orectolobiformes</taxon>
        <taxon>Hemiscylliidae</taxon>
        <taxon>Chiloscyllium</taxon>
    </lineage>
</organism>
<protein>
    <recommendedName>
        <fullName evidence="2">UBX domain-containing protein</fullName>
    </recommendedName>
</protein>
<proteinExistence type="predicted"/>
<name>A0A401RQE4_CHIPU</name>
<sequence>MFLYFVLQLPKNEMAAAEPTRPPSGSKRISSFDLPVHPILKPNTNTMNIPRPKSAKGRSRPSSAYIQSPEACSYPIPVPSAFGDLSNSPPSSILHPPNRITQVTNEDVPNLLHQIPSRPSSSLNRYRVLPSIGRRETSDSGIRTIAQQTNKLNLHTDLEQKLKSSREKKPPLSKSDTATSKTQVSQNALVTLPDEPSESEPRLRLAVRYPSGQRFERCFRPSDTLQSILSVAEWKSNNNYANSVVETMDVPRRSFSDLSKTLEECGIQNKSVLCILQDEGD</sequence>
<evidence type="ECO:0000256" key="1">
    <source>
        <dbReference type="SAM" id="MobiDB-lite"/>
    </source>
</evidence>
<feature type="domain" description="UBX" evidence="2">
    <location>
        <begin position="198"/>
        <end position="275"/>
    </location>
</feature>
<evidence type="ECO:0000313" key="4">
    <source>
        <dbReference type="Proteomes" id="UP000287033"/>
    </source>
</evidence>
<gene>
    <name evidence="3" type="ORF">chiPu_0018999</name>
</gene>
<feature type="region of interest" description="Disordered" evidence="1">
    <location>
        <begin position="15"/>
        <end position="65"/>
    </location>
</feature>
<dbReference type="AlphaFoldDB" id="A0A401RQE4"/>
<dbReference type="Gene3D" id="3.10.20.90">
    <property type="entry name" value="Phosphatidylinositol 3-kinase Catalytic Subunit, Chain A, domain 1"/>
    <property type="match status" value="1"/>
</dbReference>
<dbReference type="PROSITE" id="PS50033">
    <property type="entry name" value="UBX"/>
    <property type="match status" value="1"/>
</dbReference>
<dbReference type="InterPro" id="IPR029071">
    <property type="entry name" value="Ubiquitin-like_domsf"/>
</dbReference>
<dbReference type="EMBL" id="BEZZ01001776">
    <property type="protein sequence ID" value="GCC20439.1"/>
    <property type="molecule type" value="Genomic_DNA"/>
</dbReference>
<dbReference type="STRING" id="137246.A0A401RQE4"/>
<feature type="region of interest" description="Disordered" evidence="1">
    <location>
        <begin position="147"/>
        <end position="201"/>
    </location>
</feature>
<keyword evidence="4" id="KW-1185">Reference proteome</keyword>
<dbReference type="PANTHER" id="PTHR23322:SF28">
    <property type="entry name" value="UBX DOMAIN-CONTAINING PROTEIN 10"/>
    <property type="match status" value="1"/>
</dbReference>
<feature type="compositionally biased region" description="Basic and acidic residues" evidence="1">
    <location>
        <begin position="154"/>
        <end position="170"/>
    </location>
</feature>
<dbReference type="GO" id="GO:0043130">
    <property type="term" value="F:ubiquitin binding"/>
    <property type="evidence" value="ECO:0007669"/>
    <property type="project" value="TreeGrafter"/>
</dbReference>
<feature type="compositionally biased region" description="Polar residues" evidence="1">
    <location>
        <begin position="174"/>
        <end position="189"/>
    </location>
</feature>
<dbReference type="PANTHER" id="PTHR23322">
    <property type="entry name" value="FAS-ASSOCIATED PROTEIN"/>
    <property type="match status" value="1"/>
</dbReference>